<feature type="transmembrane region" description="Helical" evidence="1">
    <location>
        <begin position="37"/>
        <end position="62"/>
    </location>
</feature>
<dbReference type="Proteomes" id="UP000591948">
    <property type="component" value="Unassembled WGS sequence"/>
</dbReference>
<keyword evidence="1" id="KW-1133">Transmembrane helix</keyword>
<protein>
    <submittedName>
        <fullName evidence="2">Uncharacterized protein</fullName>
    </submittedName>
</protein>
<keyword evidence="1" id="KW-0812">Transmembrane</keyword>
<organism evidence="2 3">
    <name type="scientific">Candidatus Hakubella thermalkaliphila</name>
    <dbReference type="NCBI Taxonomy" id="2754717"/>
    <lineage>
        <taxon>Bacteria</taxon>
        <taxon>Bacillati</taxon>
        <taxon>Actinomycetota</taxon>
        <taxon>Actinomycetota incertae sedis</taxon>
        <taxon>Candidatus Hakubellales</taxon>
        <taxon>Candidatus Hakubellaceae</taxon>
        <taxon>Candidatus Hakubella</taxon>
    </lineage>
</organism>
<gene>
    <name evidence="2" type="ORF">HKBW3S33_01643</name>
</gene>
<comment type="caution">
    <text evidence="2">The sequence shown here is derived from an EMBL/GenBank/DDBJ whole genome shotgun (WGS) entry which is preliminary data.</text>
</comment>
<dbReference type="EMBL" id="BLRY01000147">
    <property type="protein sequence ID" value="GFP28227.1"/>
    <property type="molecule type" value="Genomic_DNA"/>
</dbReference>
<accession>A0A6V8P7A5</accession>
<proteinExistence type="predicted"/>
<reference evidence="2 3" key="1">
    <citation type="journal article" date="2020" name="Front. Microbiol.">
        <title>Single-cell genomics of novel Actinobacteria with the Wood-Ljungdahl pathway discovered in a serpentinizing system.</title>
        <authorList>
            <person name="Merino N."/>
            <person name="Kawai M."/>
            <person name="Boyd E.S."/>
            <person name="Colman D.R."/>
            <person name="McGlynn S.E."/>
            <person name="Nealson K.H."/>
            <person name="Kurokawa K."/>
            <person name="Hongoh Y."/>
        </authorList>
    </citation>
    <scope>NUCLEOTIDE SEQUENCE [LARGE SCALE GENOMIC DNA]</scope>
    <source>
        <strain evidence="2 3">S33</strain>
    </source>
</reference>
<evidence type="ECO:0000313" key="2">
    <source>
        <dbReference type="EMBL" id="GFP28227.1"/>
    </source>
</evidence>
<keyword evidence="1" id="KW-0472">Membrane</keyword>
<name>A0A6V8P7A5_9ACTN</name>
<dbReference type="AlphaFoldDB" id="A0A6V8P7A5"/>
<evidence type="ECO:0000256" key="1">
    <source>
        <dbReference type="SAM" id="Phobius"/>
    </source>
</evidence>
<sequence>MGIQARGSRYYPHATLCRSDPTSLLHNLVCSSSPGNLFRALLIGVVIMGLILFIGTDLASLFRKTPFSFF</sequence>
<dbReference type="RefSeq" id="WP_176233704.1">
    <property type="nucleotide sequence ID" value="NZ_BLRY01000147.1"/>
</dbReference>
<keyword evidence="3" id="KW-1185">Reference proteome</keyword>
<evidence type="ECO:0000313" key="3">
    <source>
        <dbReference type="Proteomes" id="UP000591948"/>
    </source>
</evidence>